<name>A0A1F7WMA2_9BACT</name>
<comment type="subunit">
    <text evidence="9">Homohexamer. Forms an RuvA(8)-RuvB(12)-Holliday junction (HJ) complex. HJ DNA is sandwiched between 2 RuvA tetramers; dsDNA enters through RuvA and exits via RuvB. An RuvB hexamer assembles on each DNA strand where it exits the tetramer. Each RuvB hexamer is contacted by two RuvA subunits (via domain III) on 2 adjacent RuvB subunits; this complex drives branch migration. In the full resolvosome a probable DNA-RuvA(4)-RuvB(12)-RuvC(2) complex forms which resolves the HJ.</text>
</comment>
<dbReference type="Gene3D" id="1.10.10.10">
    <property type="entry name" value="Winged helix-like DNA-binding domain superfamily/Winged helix DNA-binding domain"/>
    <property type="match status" value="1"/>
</dbReference>
<keyword evidence="11" id="KW-0347">Helicase</keyword>
<keyword evidence="4 9" id="KW-0378">Hydrolase</keyword>
<evidence type="ECO:0000313" key="12">
    <source>
        <dbReference type="Proteomes" id="UP000178735"/>
    </source>
</evidence>
<evidence type="ECO:0000313" key="11">
    <source>
        <dbReference type="EMBL" id="OGM03974.1"/>
    </source>
</evidence>
<dbReference type="Gene3D" id="3.40.50.300">
    <property type="entry name" value="P-loop containing nucleotide triphosphate hydrolases"/>
    <property type="match status" value="1"/>
</dbReference>
<evidence type="ECO:0000259" key="10">
    <source>
        <dbReference type="SMART" id="SM00382"/>
    </source>
</evidence>
<dbReference type="Pfam" id="PF05496">
    <property type="entry name" value="RuvB_N"/>
    <property type="match status" value="1"/>
</dbReference>
<comment type="caution">
    <text evidence="11">The sequence shown here is derived from an EMBL/GenBank/DDBJ whole genome shotgun (WGS) entry which is preliminary data.</text>
</comment>
<feature type="binding site" evidence="9">
    <location>
        <position position="22"/>
    </location>
    <ligand>
        <name>ATP</name>
        <dbReference type="ChEBI" id="CHEBI:30616"/>
    </ligand>
</feature>
<feature type="binding site" evidence="9">
    <location>
        <position position="63"/>
    </location>
    <ligand>
        <name>ATP</name>
        <dbReference type="ChEBI" id="CHEBI:30616"/>
    </ligand>
</feature>
<dbReference type="InterPro" id="IPR008823">
    <property type="entry name" value="RuvB_wg_C"/>
</dbReference>
<dbReference type="AlphaFoldDB" id="A0A1F7WMA2"/>
<evidence type="ECO:0000256" key="9">
    <source>
        <dbReference type="HAMAP-Rule" id="MF_00016"/>
    </source>
</evidence>
<dbReference type="GO" id="GO:0005737">
    <property type="term" value="C:cytoplasm"/>
    <property type="evidence" value="ECO:0007669"/>
    <property type="project" value="UniProtKB-SubCell"/>
</dbReference>
<comment type="subcellular location">
    <subcellularLocation>
        <location evidence="9">Cytoplasm</location>
    </subcellularLocation>
</comment>
<comment type="caution">
    <text evidence="9">Lacks conserved residue(s) required for the propagation of feature annotation.</text>
</comment>
<dbReference type="PANTHER" id="PTHR42848">
    <property type="match status" value="1"/>
</dbReference>
<dbReference type="SMART" id="SM00382">
    <property type="entry name" value="AAA"/>
    <property type="match status" value="1"/>
</dbReference>
<organism evidence="11 12">
    <name type="scientific">Candidatus Wallbacteria bacterium GWC2_49_35</name>
    <dbReference type="NCBI Taxonomy" id="1817813"/>
    <lineage>
        <taxon>Bacteria</taxon>
        <taxon>Candidatus Walliibacteriota</taxon>
    </lineage>
</organism>
<keyword evidence="6 9" id="KW-0238">DNA-binding</keyword>
<reference evidence="11 12" key="1">
    <citation type="journal article" date="2016" name="Nat. Commun.">
        <title>Thousands of microbial genomes shed light on interconnected biogeochemical processes in an aquifer system.</title>
        <authorList>
            <person name="Anantharaman K."/>
            <person name="Brown C.T."/>
            <person name="Hug L.A."/>
            <person name="Sharon I."/>
            <person name="Castelle C.J."/>
            <person name="Probst A.J."/>
            <person name="Thomas B.C."/>
            <person name="Singh A."/>
            <person name="Wilkins M.J."/>
            <person name="Karaoz U."/>
            <person name="Brodie E.L."/>
            <person name="Williams K.H."/>
            <person name="Hubbard S.S."/>
            <person name="Banfield J.F."/>
        </authorList>
    </citation>
    <scope>NUCLEOTIDE SEQUENCE [LARGE SCALE GENOMIC DNA]</scope>
</reference>
<gene>
    <name evidence="9" type="primary">ruvB</name>
    <name evidence="11" type="ORF">A2008_06955</name>
</gene>
<evidence type="ECO:0000256" key="8">
    <source>
        <dbReference type="ARBA" id="ARBA00023204"/>
    </source>
</evidence>
<dbReference type="GO" id="GO:0006281">
    <property type="term" value="P:DNA repair"/>
    <property type="evidence" value="ECO:0007669"/>
    <property type="project" value="UniProtKB-UniRule"/>
</dbReference>
<feature type="binding site" evidence="9">
    <location>
        <position position="66"/>
    </location>
    <ligand>
        <name>ATP</name>
        <dbReference type="ChEBI" id="CHEBI:30616"/>
    </ligand>
</feature>
<dbReference type="GO" id="GO:0005524">
    <property type="term" value="F:ATP binding"/>
    <property type="evidence" value="ECO:0007669"/>
    <property type="project" value="UniProtKB-UniRule"/>
</dbReference>
<dbReference type="InterPro" id="IPR036388">
    <property type="entry name" value="WH-like_DNA-bd_sf"/>
</dbReference>
<dbReference type="NCBIfam" id="TIGR00635">
    <property type="entry name" value="ruvB"/>
    <property type="match status" value="1"/>
</dbReference>
<keyword evidence="8 9" id="KW-0234">DNA repair</keyword>
<comment type="domain">
    <text evidence="9">Has 3 domains, the large (RuvB-L) and small ATPase (RuvB-S) domains and the C-terminal head (RuvB-H) domain. The head domain binds DNA, while the ATPase domains jointly bind ATP, ADP or are empty depending on the state of the subunit in the translocation cycle. During a single DNA translocation step the structure of each domain remains the same, but their relative positions change.</text>
</comment>
<evidence type="ECO:0000256" key="3">
    <source>
        <dbReference type="ARBA" id="ARBA00022763"/>
    </source>
</evidence>
<feature type="binding site" evidence="9">
    <location>
        <position position="172"/>
    </location>
    <ligand>
        <name>ATP</name>
        <dbReference type="ChEBI" id="CHEBI:30616"/>
    </ligand>
</feature>
<dbReference type="InterPro" id="IPR003593">
    <property type="entry name" value="AAA+_ATPase"/>
</dbReference>
<dbReference type="SUPFAM" id="SSF52540">
    <property type="entry name" value="P-loop containing nucleoside triphosphate hydrolases"/>
    <property type="match status" value="1"/>
</dbReference>
<keyword evidence="3 9" id="KW-0227">DNA damage</keyword>
<dbReference type="PANTHER" id="PTHR42848:SF1">
    <property type="entry name" value="HOLLIDAY JUNCTION BRANCH MIGRATION COMPLEX SUBUNIT RUVB"/>
    <property type="match status" value="1"/>
</dbReference>
<dbReference type="HAMAP" id="MF_00016">
    <property type="entry name" value="DNA_HJ_migration_RuvB"/>
    <property type="match status" value="1"/>
</dbReference>
<dbReference type="GO" id="GO:0006310">
    <property type="term" value="P:DNA recombination"/>
    <property type="evidence" value="ECO:0007669"/>
    <property type="project" value="UniProtKB-UniRule"/>
</dbReference>
<feature type="binding site" evidence="9">
    <location>
        <position position="219"/>
    </location>
    <ligand>
        <name>ATP</name>
        <dbReference type="ChEBI" id="CHEBI:30616"/>
    </ligand>
</feature>
<feature type="domain" description="AAA+ ATPase" evidence="10">
    <location>
        <begin position="52"/>
        <end position="183"/>
    </location>
</feature>
<dbReference type="GO" id="GO:0048476">
    <property type="term" value="C:Holliday junction resolvase complex"/>
    <property type="evidence" value="ECO:0007669"/>
    <property type="project" value="UniProtKB-UniRule"/>
</dbReference>
<feature type="binding site" evidence="9">
    <location>
        <position position="67"/>
    </location>
    <ligand>
        <name>Mg(2+)</name>
        <dbReference type="ChEBI" id="CHEBI:18420"/>
    </ligand>
</feature>
<dbReference type="InterPro" id="IPR036390">
    <property type="entry name" value="WH_DNA-bd_sf"/>
</dbReference>
<evidence type="ECO:0000256" key="7">
    <source>
        <dbReference type="ARBA" id="ARBA00023172"/>
    </source>
</evidence>
<dbReference type="Proteomes" id="UP000178735">
    <property type="component" value="Unassembled WGS sequence"/>
</dbReference>
<evidence type="ECO:0000256" key="6">
    <source>
        <dbReference type="ARBA" id="ARBA00023125"/>
    </source>
</evidence>
<feature type="binding site" evidence="9">
    <location>
        <position position="67"/>
    </location>
    <ligand>
        <name>ATP</name>
        <dbReference type="ChEBI" id="CHEBI:30616"/>
    </ligand>
</feature>
<evidence type="ECO:0000256" key="1">
    <source>
        <dbReference type="ARBA" id="ARBA00022490"/>
    </source>
</evidence>
<sequence length="346" mass="38438">MLQDEDILNPNFTDADRHSDIRPKSLDKFIGQAKVKQKLQVYMQAAMKRGDALDHVLLCGPPGVGKTTLANIIACELGVGITTTSGPILERQGDLAAILTNINSRSVLFVDEIHRINHTVEEILYPALEDYKLDIILGKGPAAKTIRLDLPKFTLIGATTRQGMLSAPLRDRFGVILFIDYYESEDLVKIVQNAAQVLGVTITSDGAYEIARRSRGTPRIATRLLKRVRDFAEIEYEGVIDKKVADYSLNLLEIDQLGLDAIDNKILSTVIEKYDGGPVSGDTISISVGEDSDTIYDVYEPYLIKLGFLQRTPRGRVATKLAYNHLKIPYNKKYDQSPDGAQQQLF</sequence>
<feature type="binding site" evidence="9">
    <location>
        <position position="21"/>
    </location>
    <ligand>
        <name>ATP</name>
        <dbReference type="ChEBI" id="CHEBI:30616"/>
    </ligand>
</feature>
<dbReference type="SUPFAM" id="SSF46785">
    <property type="entry name" value="Winged helix' DNA-binding domain"/>
    <property type="match status" value="1"/>
</dbReference>
<feature type="binding site" evidence="9">
    <location>
        <position position="316"/>
    </location>
    <ligand>
        <name>DNA</name>
        <dbReference type="ChEBI" id="CHEBI:16991"/>
    </ligand>
</feature>
<dbReference type="NCBIfam" id="NF000868">
    <property type="entry name" value="PRK00080.1"/>
    <property type="match status" value="1"/>
</dbReference>
<dbReference type="Gene3D" id="1.10.8.60">
    <property type="match status" value="1"/>
</dbReference>
<dbReference type="Pfam" id="PF17864">
    <property type="entry name" value="AAA_lid_4"/>
    <property type="match status" value="1"/>
</dbReference>
<evidence type="ECO:0000256" key="4">
    <source>
        <dbReference type="ARBA" id="ARBA00022801"/>
    </source>
</evidence>
<feature type="region of interest" description="Head domain (RuvB-H)" evidence="9">
    <location>
        <begin position="256"/>
        <end position="346"/>
    </location>
</feature>
<dbReference type="InterPro" id="IPR027417">
    <property type="entry name" value="P-loop_NTPase"/>
</dbReference>
<dbReference type="EMBL" id="MGFH01000152">
    <property type="protein sequence ID" value="OGM03974.1"/>
    <property type="molecule type" value="Genomic_DNA"/>
</dbReference>
<feature type="binding site" evidence="9">
    <location>
        <begin position="129"/>
        <end position="131"/>
    </location>
    <ligand>
        <name>ATP</name>
        <dbReference type="ChEBI" id="CHEBI:30616"/>
    </ligand>
</feature>
<dbReference type="InterPro" id="IPR004605">
    <property type="entry name" value="DNA_helicase_Holl-junc_RuvB"/>
</dbReference>
<keyword evidence="5 9" id="KW-0067">ATP-binding</keyword>
<feature type="region of interest" description="Small ATPAse domain (RuvB-S)" evidence="9">
    <location>
        <begin position="183"/>
        <end position="253"/>
    </location>
</feature>
<protein>
    <recommendedName>
        <fullName evidence="9">Holliday junction branch migration complex subunit RuvB</fullName>
        <ecNumber evidence="9">3.6.4.-</ecNumber>
    </recommendedName>
</protein>
<comment type="function">
    <text evidence="9">The RuvA-RuvB-RuvC complex processes Holliday junction (HJ) DNA during genetic recombination and DNA repair, while the RuvA-RuvB complex plays an important role in the rescue of blocked DNA replication forks via replication fork reversal (RFR). RuvA specifically binds to HJ cruciform DNA, conferring on it an open structure. The RuvB hexamer acts as an ATP-dependent pump, pulling dsDNA into and through the RuvAB complex. RuvB forms 2 homohexamers on either side of HJ DNA bound by 1 or 2 RuvA tetramers; 4 subunits per hexamer contact DNA at a time. Coordinated motions by a converter formed by DNA-disengaged RuvB subunits stimulates ATP hydrolysis and nucleotide exchange. Immobilization of the converter enables RuvB to convert the ATP-contained energy into a lever motion, pulling 2 nucleotides of DNA out of the RuvA tetramer per ATP hydrolyzed, thus driving DNA branch migration. The RuvB motors rotate together with the DNA substrate, which together with the progressing nucleotide cycle form the mechanistic basis for DNA recombination by continuous HJ branch migration. Branch migration allows RuvC to scan DNA until it finds its consensus sequence, where it cleaves and resolves cruciform DNA.</text>
</comment>
<dbReference type="Pfam" id="PF05491">
    <property type="entry name" value="WHD_RuvB"/>
    <property type="match status" value="1"/>
</dbReference>
<feature type="binding site" evidence="9">
    <location>
        <position position="182"/>
    </location>
    <ligand>
        <name>ATP</name>
        <dbReference type="ChEBI" id="CHEBI:30616"/>
    </ligand>
</feature>
<evidence type="ECO:0000256" key="5">
    <source>
        <dbReference type="ARBA" id="ARBA00022840"/>
    </source>
</evidence>
<comment type="similarity">
    <text evidence="9">Belongs to the RuvB family.</text>
</comment>
<feature type="binding site" evidence="9">
    <location>
        <position position="311"/>
    </location>
    <ligand>
        <name>DNA</name>
        <dbReference type="ChEBI" id="CHEBI:16991"/>
    </ligand>
</feature>
<keyword evidence="1 9" id="KW-0963">Cytoplasm</keyword>
<keyword evidence="2 9" id="KW-0547">Nucleotide-binding</keyword>
<feature type="binding site" evidence="9">
    <location>
        <position position="68"/>
    </location>
    <ligand>
        <name>ATP</name>
        <dbReference type="ChEBI" id="CHEBI:30616"/>
    </ligand>
</feature>
<dbReference type="EC" id="3.6.4.-" evidence="9"/>
<dbReference type="InterPro" id="IPR041445">
    <property type="entry name" value="AAA_lid_4"/>
</dbReference>
<proteinExistence type="inferred from homology"/>
<comment type="catalytic activity">
    <reaction evidence="9">
        <text>ATP + H2O = ADP + phosphate + H(+)</text>
        <dbReference type="Rhea" id="RHEA:13065"/>
        <dbReference type="ChEBI" id="CHEBI:15377"/>
        <dbReference type="ChEBI" id="CHEBI:15378"/>
        <dbReference type="ChEBI" id="CHEBI:30616"/>
        <dbReference type="ChEBI" id="CHEBI:43474"/>
        <dbReference type="ChEBI" id="CHEBI:456216"/>
    </reaction>
</comment>
<dbReference type="STRING" id="1817813.A2008_06955"/>
<dbReference type="GO" id="GO:0000400">
    <property type="term" value="F:four-way junction DNA binding"/>
    <property type="evidence" value="ECO:0007669"/>
    <property type="project" value="UniProtKB-UniRule"/>
</dbReference>
<evidence type="ECO:0000256" key="2">
    <source>
        <dbReference type="ARBA" id="ARBA00022741"/>
    </source>
</evidence>
<accession>A0A1F7WMA2</accession>
<dbReference type="InterPro" id="IPR008824">
    <property type="entry name" value="RuvB-like_N"/>
</dbReference>
<dbReference type="GO" id="GO:0009378">
    <property type="term" value="F:four-way junction helicase activity"/>
    <property type="evidence" value="ECO:0007669"/>
    <property type="project" value="InterPro"/>
</dbReference>
<dbReference type="GO" id="GO:0016887">
    <property type="term" value="F:ATP hydrolysis activity"/>
    <property type="evidence" value="ECO:0007669"/>
    <property type="project" value="RHEA"/>
</dbReference>
<keyword evidence="7 9" id="KW-0233">DNA recombination</keyword>
<dbReference type="CDD" id="cd00009">
    <property type="entry name" value="AAA"/>
    <property type="match status" value="1"/>
</dbReference>